<accession>W4QL96</accession>
<proteinExistence type="inferred from homology"/>
<dbReference type="InterPro" id="IPR035890">
    <property type="entry name" value="Anti-sigma-28_factor_FlgM_sf"/>
</dbReference>
<dbReference type="GO" id="GO:0044781">
    <property type="term" value="P:bacterial-type flagellum organization"/>
    <property type="evidence" value="ECO:0007669"/>
    <property type="project" value="UniProtKB-KW"/>
</dbReference>
<evidence type="ECO:0000313" key="9">
    <source>
        <dbReference type="Proteomes" id="UP000018895"/>
    </source>
</evidence>
<keyword evidence="3" id="KW-0678">Repressor</keyword>
<protein>
    <recommendedName>
        <fullName evidence="2">Negative regulator of flagellin synthesis</fullName>
    </recommendedName>
</protein>
<evidence type="ECO:0000259" key="7">
    <source>
        <dbReference type="Pfam" id="PF04316"/>
    </source>
</evidence>
<comment type="caution">
    <text evidence="8">The sequence shown here is derived from an EMBL/GenBank/DDBJ whole genome shotgun (WGS) entry which is preliminary data.</text>
</comment>
<name>W4QL96_9BACI</name>
<dbReference type="EMBL" id="BAUU01000029">
    <property type="protein sequence ID" value="GAE32119.1"/>
    <property type="molecule type" value="Genomic_DNA"/>
</dbReference>
<dbReference type="Proteomes" id="UP000018895">
    <property type="component" value="Unassembled WGS sequence"/>
</dbReference>
<evidence type="ECO:0000256" key="3">
    <source>
        <dbReference type="ARBA" id="ARBA00022491"/>
    </source>
</evidence>
<evidence type="ECO:0000256" key="5">
    <source>
        <dbReference type="ARBA" id="ARBA00023015"/>
    </source>
</evidence>
<keyword evidence="8" id="KW-0969">Cilium</keyword>
<keyword evidence="9" id="KW-1185">Reference proteome</keyword>
<evidence type="ECO:0000256" key="4">
    <source>
        <dbReference type="ARBA" id="ARBA00022795"/>
    </source>
</evidence>
<dbReference type="OrthoDB" id="2991036at2"/>
<gene>
    <name evidence="8" type="ORF">JCM9152_3638</name>
</gene>
<keyword evidence="4" id="KW-1005">Bacterial flagellum biogenesis</keyword>
<keyword evidence="8" id="KW-0282">Flagellum</keyword>
<dbReference type="SUPFAM" id="SSF101498">
    <property type="entry name" value="Anti-sigma factor FlgM"/>
    <property type="match status" value="1"/>
</dbReference>
<keyword evidence="5" id="KW-0805">Transcription regulation</keyword>
<dbReference type="RefSeq" id="WP_035346405.1">
    <property type="nucleotide sequence ID" value="NZ_BAUU01000029.1"/>
</dbReference>
<keyword evidence="6" id="KW-0804">Transcription</keyword>
<feature type="domain" description="Anti-sigma-28 factor FlgM C-terminal" evidence="7">
    <location>
        <begin position="32"/>
        <end position="77"/>
    </location>
</feature>
<reference evidence="8" key="1">
    <citation type="journal article" date="2014" name="Genome Announc.">
        <title>Draft Genome Sequences of Three Alkaliphilic Bacillus Strains, Bacillus wakoensis JCM 9140T, Bacillus akibai JCM 9157T, and Bacillus hemicellulosilyticus JCM 9152T.</title>
        <authorList>
            <person name="Yuki M."/>
            <person name="Oshima K."/>
            <person name="Suda W."/>
            <person name="Oshida Y."/>
            <person name="Kitamura K."/>
            <person name="Iida T."/>
            <person name="Hattori M."/>
            <person name="Ohkuma M."/>
        </authorList>
    </citation>
    <scope>NUCLEOTIDE SEQUENCE [LARGE SCALE GENOMIC DNA]</scope>
    <source>
        <strain evidence="8">JCM 9152</strain>
    </source>
</reference>
<evidence type="ECO:0000313" key="8">
    <source>
        <dbReference type="EMBL" id="GAE32119.1"/>
    </source>
</evidence>
<evidence type="ECO:0000256" key="1">
    <source>
        <dbReference type="ARBA" id="ARBA00005322"/>
    </source>
</evidence>
<keyword evidence="8" id="KW-0966">Cell projection</keyword>
<sequence length="85" mass="9925">MKVNPYQSIQQNVYKKQVDKVGKDANSNKKQDAVQISREALQMQQETQDPERMKKVEALKEQIESGKYKVDPKAVAATFYDYWNQ</sequence>
<organism evidence="8 9">
    <name type="scientific">Halalkalibacter hemicellulosilyticusJCM 9152</name>
    <dbReference type="NCBI Taxonomy" id="1236971"/>
    <lineage>
        <taxon>Bacteria</taxon>
        <taxon>Bacillati</taxon>
        <taxon>Bacillota</taxon>
        <taxon>Bacilli</taxon>
        <taxon>Bacillales</taxon>
        <taxon>Bacillaceae</taxon>
        <taxon>Halalkalibacter</taxon>
    </lineage>
</organism>
<dbReference type="Gene3D" id="6.10.140.30">
    <property type="entry name" value="Anti-sigma-28 factor FlgM"/>
    <property type="match status" value="1"/>
</dbReference>
<dbReference type="InterPro" id="IPR007412">
    <property type="entry name" value="FlgM"/>
</dbReference>
<dbReference type="AlphaFoldDB" id="W4QL96"/>
<dbReference type="Pfam" id="PF04316">
    <property type="entry name" value="FlgM"/>
    <property type="match status" value="1"/>
</dbReference>
<evidence type="ECO:0000256" key="6">
    <source>
        <dbReference type="ARBA" id="ARBA00023163"/>
    </source>
</evidence>
<dbReference type="InterPro" id="IPR031316">
    <property type="entry name" value="FlgM_C"/>
</dbReference>
<evidence type="ECO:0000256" key="2">
    <source>
        <dbReference type="ARBA" id="ARBA00017823"/>
    </source>
</evidence>
<dbReference type="STRING" id="1236971.JCM9152_3638"/>
<dbReference type="GO" id="GO:0045892">
    <property type="term" value="P:negative regulation of DNA-templated transcription"/>
    <property type="evidence" value="ECO:0007669"/>
    <property type="project" value="InterPro"/>
</dbReference>
<dbReference type="NCBIfam" id="TIGR03824">
    <property type="entry name" value="FlgM_jcvi"/>
    <property type="match status" value="1"/>
</dbReference>
<comment type="similarity">
    <text evidence="1">Belongs to the FlgM family.</text>
</comment>